<proteinExistence type="predicted"/>
<organism evidence="2 3">
    <name type="scientific">Massilia aerilata</name>
    <dbReference type="NCBI Taxonomy" id="453817"/>
    <lineage>
        <taxon>Bacteria</taxon>
        <taxon>Pseudomonadati</taxon>
        <taxon>Pseudomonadota</taxon>
        <taxon>Betaproteobacteria</taxon>
        <taxon>Burkholderiales</taxon>
        <taxon>Oxalobacteraceae</taxon>
        <taxon>Telluria group</taxon>
        <taxon>Massilia</taxon>
    </lineage>
</organism>
<dbReference type="InterPro" id="IPR025737">
    <property type="entry name" value="FApF"/>
</dbReference>
<accession>A0ABW0S1M8</accession>
<dbReference type="Proteomes" id="UP001596086">
    <property type="component" value="Unassembled WGS sequence"/>
</dbReference>
<evidence type="ECO:0000256" key="1">
    <source>
        <dbReference type="SAM" id="SignalP"/>
    </source>
</evidence>
<dbReference type="Pfam" id="PF13557">
    <property type="entry name" value="Phenol_MetA_deg"/>
    <property type="match status" value="1"/>
</dbReference>
<sequence>MPSPSKLALLLATLCLPFAAAAAGGDDAISTDRPNVAESSQVIGKGRVQLETGLQWDRRRDETLHERTLTTPSLLRIGLSDSTELRIETDGRSVIHDADPASGLHTVTAGYADTALGLKWHLQDQQDNAPSLGVLLHADLPSGSRALRGHGVRPSLRLSAEWELANGLSLGLMPGVALGSDDDGARYGYGILAAAMGKEFSERLHGFVELAAPQIAPASHGGTQVLADTGLTYLISKDVQADAMVVRGLNRRTPELSLAFGLSFRL</sequence>
<name>A0ABW0S1M8_9BURK</name>
<dbReference type="RefSeq" id="WP_379772949.1">
    <property type="nucleotide sequence ID" value="NZ_JBHSMZ010000015.1"/>
</dbReference>
<feature type="signal peptide" evidence="1">
    <location>
        <begin position="1"/>
        <end position="22"/>
    </location>
</feature>
<keyword evidence="3" id="KW-1185">Reference proteome</keyword>
<keyword evidence="1" id="KW-0732">Signal</keyword>
<gene>
    <name evidence="2" type="ORF">ACFPO9_17955</name>
</gene>
<feature type="chain" id="PRO_5045181392" evidence="1">
    <location>
        <begin position="23"/>
        <end position="266"/>
    </location>
</feature>
<evidence type="ECO:0000313" key="2">
    <source>
        <dbReference type="EMBL" id="MFC5550404.1"/>
    </source>
</evidence>
<evidence type="ECO:0000313" key="3">
    <source>
        <dbReference type="Proteomes" id="UP001596086"/>
    </source>
</evidence>
<protein>
    <submittedName>
        <fullName evidence="2">Transporter</fullName>
    </submittedName>
</protein>
<comment type="caution">
    <text evidence="2">The sequence shown here is derived from an EMBL/GenBank/DDBJ whole genome shotgun (WGS) entry which is preliminary data.</text>
</comment>
<reference evidence="3" key="1">
    <citation type="journal article" date="2019" name="Int. J. Syst. Evol. Microbiol.">
        <title>The Global Catalogue of Microorganisms (GCM) 10K type strain sequencing project: providing services to taxonomists for standard genome sequencing and annotation.</title>
        <authorList>
            <consortium name="The Broad Institute Genomics Platform"/>
            <consortium name="The Broad Institute Genome Sequencing Center for Infectious Disease"/>
            <person name="Wu L."/>
            <person name="Ma J."/>
        </authorList>
    </citation>
    <scope>NUCLEOTIDE SEQUENCE [LARGE SCALE GENOMIC DNA]</scope>
    <source>
        <strain evidence="3">CGMCC 4.5798</strain>
    </source>
</reference>
<dbReference type="EMBL" id="JBHSMZ010000015">
    <property type="protein sequence ID" value="MFC5550404.1"/>
    <property type="molecule type" value="Genomic_DNA"/>
</dbReference>